<keyword evidence="7 11" id="KW-0406">Ion transport</keyword>
<evidence type="ECO:0000256" key="12">
    <source>
        <dbReference type="RuleBase" id="RU003656"/>
    </source>
</evidence>
<feature type="coiled-coil region" evidence="13">
    <location>
        <begin position="94"/>
        <end position="121"/>
    </location>
</feature>
<evidence type="ECO:0000259" key="15">
    <source>
        <dbReference type="Pfam" id="PF02823"/>
    </source>
</evidence>
<keyword evidence="6 11" id="KW-0375">Hydrogen ion transport</keyword>
<dbReference type="GO" id="GO:0046933">
    <property type="term" value="F:proton-transporting ATP synthase activity, rotational mechanism"/>
    <property type="evidence" value="ECO:0007669"/>
    <property type="project" value="UniProtKB-UniRule"/>
</dbReference>
<proteinExistence type="inferred from homology"/>
<dbReference type="PANTHER" id="PTHR13822:SF10">
    <property type="entry name" value="ATP SYNTHASE EPSILON CHAIN, CHLOROPLASTIC"/>
    <property type="match status" value="1"/>
</dbReference>
<evidence type="ECO:0000256" key="13">
    <source>
        <dbReference type="SAM" id="Coils"/>
    </source>
</evidence>
<comment type="subunit">
    <text evidence="11 12">F-type ATPases have 2 components, CF(1) - the catalytic core - and CF(0) - the membrane proton channel. CF(1) has five subunits: alpha(3), beta(3), gamma(1), delta(1), epsilon(1). CF(0) has three main subunits: a, b and c.</text>
</comment>
<dbReference type="Proteomes" id="UP000003195">
    <property type="component" value="Unassembled WGS sequence"/>
</dbReference>
<dbReference type="SUPFAM" id="SSF46604">
    <property type="entry name" value="Epsilon subunit of F1F0-ATP synthase C-terminal domain"/>
    <property type="match status" value="1"/>
</dbReference>
<evidence type="ECO:0000256" key="6">
    <source>
        <dbReference type="ARBA" id="ARBA00022781"/>
    </source>
</evidence>
<dbReference type="SUPFAM" id="SSF51344">
    <property type="entry name" value="Epsilon subunit of F1F0-ATP synthase N-terminal domain"/>
    <property type="match status" value="1"/>
</dbReference>
<keyword evidence="13" id="KW-0175">Coiled coil</keyword>
<dbReference type="GO" id="GO:0005886">
    <property type="term" value="C:plasma membrane"/>
    <property type="evidence" value="ECO:0007669"/>
    <property type="project" value="UniProtKB-SubCell"/>
</dbReference>
<dbReference type="Gene3D" id="1.20.5.440">
    <property type="entry name" value="ATP synthase delta/epsilon subunit, C-terminal domain"/>
    <property type="match status" value="1"/>
</dbReference>
<dbReference type="Gene3D" id="2.60.15.10">
    <property type="entry name" value="F0F1 ATP synthase delta/epsilon subunit, N-terminal"/>
    <property type="match status" value="1"/>
</dbReference>
<dbReference type="RefSeq" id="WP_006942713.1">
    <property type="nucleotide sequence ID" value="NZ_GL538208.1"/>
</dbReference>
<keyword evidence="17" id="KW-1185">Reference proteome</keyword>
<keyword evidence="16" id="KW-0378">Hydrolase</keyword>
<keyword evidence="8 11" id="KW-0472">Membrane</keyword>
<dbReference type="Pfam" id="PF00401">
    <property type="entry name" value="ATP-synt_DE"/>
    <property type="match status" value="1"/>
</dbReference>
<comment type="function">
    <text evidence="1 11">Produces ATP from ADP in the presence of a proton gradient across the membrane.</text>
</comment>
<feature type="domain" description="ATP synthase F1 complex delta/epsilon subunit N-terminal" evidence="15">
    <location>
        <begin position="8"/>
        <end position="86"/>
    </location>
</feature>
<evidence type="ECO:0000313" key="16">
    <source>
        <dbReference type="EMBL" id="EFQ03546.1"/>
    </source>
</evidence>
<evidence type="ECO:0000313" key="17">
    <source>
        <dbReference type="Proteomes" id="UP000003195"/>
    </source>
</evidence>
<evidence type="ECO:0000256" key="7">
    <source>
        <dbReference type="ARBA" id="ARBA00023065"/>
    </source>
</evidence>
<evidence type="ECO:0000256" key="11">
    <source>
        <dbReference type="HAMAP-Rule" id="MF_00530"/>
    </source>
</evidence>
<reference evidence="16 17" key="1">
    <citation type="submission" date="2010-08" db="EMBL/GenBank/DDBJ databases">
        <authorList>
            <person name="Weinstock G."/>
            <person name="Sodergren E."/>
            <person name="Clifton S."/>
            <person name="Fulton L."/>
            <person name="Fulton B."/>
            <person name="Courtney L."/>
            <person name="Fronick C."/>
            <person name="Harrison M."/>
            <person name="Strong C."/>
            <person name="Farmer C."/>
            <person name="Delahaunty K."/>
            <person name="Markovic C."/>
            <person name="Hall O."/>
            <person name="Minx P."/>
            <person name="Tomlinson C."/>
            <person name="Mitreva M."/>
            <person name="Hou S."/>
            <person name="Chen J."/>
            <person name="Wollam A."/>
            <person name="Pepin K.H."/>
            <person name="Johnson M."/>
            <person name="Bhonagiri V."/>
            <person name="Zhang X."/>
            <person name="Suruliraj S."/>
            <person name="Warren W."/>
            <person name="Chinwalla A."/>
            <person name="Mardis E.R."/>
            <person name="Wilson R.K."/>
        </authorList>
    </citation>
    <scope>NUCLEOTIDE SEQUENCE [LARGE SCALE GENOMIC DNA]</scope>
    <source>
        <strain evidence="16 17">F0359</strain>
    </source>
</reference>
<dbReference type="GO" id="GO:0005524">
    <property type="term" value="F:ATP binding"/>
    <property type="evidence" value="ECO:0007669"/>
    <property type="project" value="UniProtKB-UniRule"/>
</dbReference>
<dbReference type="NCBIfam" id="NF001846">
    <property type="entry name" value="PRK00571.1-3"/>
    <property type="match status" value="1"/>
</dbReference>
<dbReference type="InterPro" id="IPR020546">
    <property type="entry name" value="ATP_synth_F1_dsu/esu_N"/>
</dbReference>
<evidence type="ECO:0000256" key="4">
    <source>
        <dbReference type="ARBA" id="ARBA00022448"/>
    </source>
</evidence>
<evidence type="ECO:0000256" key="8">
    <source>
        <dbReference type="ARBA" id="ARBA00023136"/>
    </source>
</evidence>
<organism evidence="16 17">
    <name type="scientific">Megasphaera micronuciformis F0359</name>
    <dbReference type="NCBI Taxonomy" id="706434"/>
    <lineage>
        <taxon>Bacteria</taxon>
        <taxon>Bacillati</taxon>
        <taxon>Bacillota</taxon>
        <taxon>Negativicutes</taxon>
        <taxon>Veillonellales</taxon>
        <taxon>Veillonellaceae</taxon>
        <taxon>Megasphaera</taxon>
    </lineage>
</organism>
<gene>
    <name evidence="11 16" type="primary">atpC</name>
    <name evidence="16" type="ORF">HMPREF9429_01487</name>
</gene>
<comment type="subcellular location">
    <subcellularLocation>
        <location evidence="2 11">Cell membrane</location>
        <topology evidence="2 11">Peripheral membrane protein</topology>
    </subcellularLocation>
</comment>
<dbReference type="OrthoDB" id="9804110at2"/>
<dbReference type="GO" id="GO:0045259">
    <property type="term" value="C:proton-transporting ATP synthase complex"/>
    <property type="evidence" value="ECO:0007669"/>
    <property type="project" value="UniProtKB-KW"/>
</dbReference>
<sequence>MEETARTLRLEVITPDASVYCDDVEFVLVRALDGDLGVMHGHAPLIASLDIWPLTVTKEGAEKKIAVAKGFMEVNDNKVTIVTPAAELPEDIDVKRAEAAKHRAEDRLASKNEKIDHVRAELALKRAIQRLDVVKTFSGR</sequence>
<comment type="caution">
    <text evidence="16">The sequence shown here is derived from an EMBL/GenBank/DDBJ whole genome shotgun (WGS) entry which is preliminary data.</text>
</comment>
<dbReference type="InterPro" id="IPR036794">
    <property type="entry name" value="ATP_F1_dsu/esu_C_sf"/>
</dbReference>
<dbReference type="eggNOG" id="COG0355">
    <property type="taxonomic scope" value="Bacteria"/>
</dbReference>
<keyword evidence="9 11" id="KW-0139">CF(1)</keyword>
<protein>
    <recommendedName>
        <fullName evidence="11">ATP synthase epsilon chain</fullName>
    </recommendedName>
    <alternativeName>
        <fullName evidence="11">ATP synthase F1 sector epsilon subunit</fullName>
    </alternativeName>
    <alternativeName>
        <fullName evidence="11">F-ATPase epsilon subunit</fullName>
    </alternativeName>
</protein>
<feature type="domain" description="ATP synthase epsilon subunit C-terminal" evidence="14">
    <location>
        <begin position="90"/>
        <end position="135"/>
    </location>
</feature>
<keyword evidence="5 11" id="KW-1003">Cell membrane</keyword>
<dbReference type="CDD" id="cd12152">
    <property type="entry name" value="F1-ATPase_delta"/>
    <property type="match status" value="1"/>
</dbReference>
<accession>E2ZDI4</accession>
<evidence type="ECO:0000256" key="9">
    <source>
        <dbReference type="ARBA" id="ARBA00023196"/>
    </source>
</evidence>
<dbReference type="HOGENOM" id="CLU_084338_1_3_9"/>
<dbReference type="HAMAP" id="MF_00530">
    <property type="entry name" value="ATP_synth_epsil_bac"/>
    <property type="match status" value="1"/>
</dbReference>
<dbReference type="PANTHER" id="PTHR13822">
    <property type="entry name" value="ATP SYNTHASE DELTA/EPSILON CHAIN"/>
    <property type="match status" value="1"/>
</dbReference>
<evidence type="ECO:0000259" key="14">
    <source>
        <dbReference type="Pfam" id="PF00401"/>
    </source>
</evidence>
<dbReference type="FunFam" id="1.20.5.440:FF:000001">
    <property type="entry name" value="ATP synthase epsilon chain"/>
    <property type="match status" value="1"/>
</dbReference>
<evidence type="ECO:0000256" key="5">
    <source>
        <dbReference type="ARBA" id="ARBA00022475"/>
    </source>
</evidence>
<dbReference type="InterPro" id="IPR036771">
    <property type="entry name" value="ATPsynth_dsu/esu_N"/>
</dbReference>
<comment type="similarity">
    <text evidence="3 11 12">Belongs to the ATPase epsilon chain family.</text>
</comment>
<keyword evidence="4 11" id="KW-0813">Transport</keyword>
<dbReference type="STRING" id="706434.HMPREF9429_01487"/>
<dbReference type="InterPro" id="IPR001469">
    <property type="entry name" value="ATP_synth_F1_dsu/esu"/>
</dbReference>
<dbReference type="AlphaFoldDB" id="E2ZDI4"/>
<dbReference type="EMBL" id="AECS01000039">
    <property type="protein sequence ID" value="EFQ03546.1"/>
    <property type="molecule type" value="Genomic_DNA"/>
</dbReference>
<dbReference type="GO" id="GO:0016787">
    <property type="term" value="F:hydrolase activity"/>
    <property type="evidence" value="ECO:0007669"/>
    <property type="project" value="UniProtKB-KW"/>
</dbReference>
<evidence type="ECO:0000256" key="10">
    <source>
        <dbReference type="ARBA" id="ARBA00023310"/>
    </source>
</evidence>
<dbReference type="InterPro" id="IPR020547">
    <property type="entry name" value="ATP_synth_F1_esu_C"/>
</dbReference>
<dbReference type="NCBIfam" id="NF009980">
    <property type="entry name" value="PRK13446.1"/>
    <property type="match status" value="1"/>
</dbReference>
<dbReference type="NCBIfam" id="TIGR01216">
    <property type="entry name" value="ATP_synt_epsi"/>
    <property type="match status" value="1"/>
</dbReference>
<keyword evidence="10 11" id="KW-0066">ATP synthesis</keyword>
<dbReference type="Pfam" id="PF02823">
    <property type="entry name" value="ATP-synt_DE_N"/>
    <property type="match status" value="1"/>
</dbReference>
<evidence type="ECO:0000256" key="2">
    <source>
        <dbReference type="ARBA" id="ARBA00004202"/>
    </source>
</evidence>
<name>E2ZDI4_9FIRM</name>
<evidence type="ECO:0000256" key="1">
    <source>
        <dbReference type="ARBA" id="ARBA00003543"/>
    </source>
</evidence>
<evidence type="ECO:0000256" key="3">
    <source>
        <dbReference type="ARBA" id="ARBA00005712"/>
    </source>
</evidence>